<dbReference type="CDD" id="cd17546">
    <property type="entry name" value="REC_hyHK_CKI1_RcsC-like"/>
    <property type="match status" value="1"/>
</dbReference>
<dbReference type="EMBL" id="AGUE01000053">
    <property type="protein sequence ID" value="EHL01448.1"/>
    <property type="molecule type" value="Genomic_DNA"/>
</dbReference>
<dbReference type="InterPro" id="IPR011006">
    <property type="entry name" value="CheY-like_superfamily"/>
</dbReference>
<dbReference type="Gene3D" id="3.30.565.10">
    <property type="entry name" value="Histidine kinase-like ATPase, C-terminal domain"/>
    <property type="match status" value="1"/>
</dbReference>
<dbReference type="Pfam" id="PF02518">
    <property type="entry name" value="HATPase_c"/>
    <property type="match status" value="1"/>
</dbReference>
<dbReference type="PROSITE" id="PS50109">
    <property type="entry name" value="HIS_KIN"/>
    <property type="match status" value="1"/>
</dbReference>
<feature type="modified residue" description="4-aspartylphosphate" evidence="3">
    <location>
        <position position="333"/>
    </location>
</feature>
<dbReference type="HOGENOM" id="CLU_000445_114_15_1"/>
<proteinExistence type="predicted"/>
<dbReference type="PROSITE" id="PS50110">
    <property type="entry name" value="RESPONSE_REGULATORY"/>
    <property type="match status" value="1"/>
</dbReference>
<keyword evidence="7" id="KW-1185">Reference proteome</keyword>
<dbReference type="PANTHER" id="PTHR45339:SF1">
    <property type="entry name" value="HYBRID SIGNAL TRANSDUCTION HISTIDINE KINASE J"/>
    <property type="match status" value="1"/>
</dbReference>
<keyword evidence="6" id="KW-0418">Kinase</keyword>
<dbReference type="GO" id="GO:0000160">
    <property type="term" value="P:phosphorelay signal transduction system"/>
    <property type="evidence" value="ECO:0007669"/>
    <property type="project" value="UniProtKB-KW"/>
</dbReference>
<dbReference type="PRINTS" id="PR00344">
    <property type="entry name" value="BCTRLSENSOR"/>
</dbReference>
<sequence>MVSPEPTRPIEVIKAALKMFEAELKRAEIGLDFIEDRSLSDLNVDWILMDSSRVLQVLINLVTNAIKFTKNEKTRHIKITMLASLTKPSDNNASGIEYVRKIASSQDQTTRPEWGDGQAIYLTISVTDTGRGLSCSEKKNLFTLFQQASPKTHVQYGGSGLGLFISRQLTEMQGGEIGVSSESGKGSTFEFYVKGRRLLSPPEDDEVLRRSNGVQLMVREDALREACGGVEISAPKREEEAGIDGMTLPFRVPLRQTFHILVVEDNLVNQKVVMKQLRKAGHVVSVANHGLEAIEFIQKTNYWNGNDTTNGNVSERRGSGQRKGYELDVVLMDLEMPVMDGLSCVKWFRESQRDGRIKGHVPVIAVTANARKDQIMTYLEAGMVGLASGIYLDFYPSLGCGGKRTVRTN</sequence>
<keyword evidence="6" id="KW-0808">Transferase</keyword>
<dbReference type="Gene3D" id="3.40.50.2300">
    <property type="match status" value="1"/>
</dbReference>
<evidence type="ECO:0000259" key="5">
    <source>
        <dbReference type="PROSITE" id="PS50110"/>
    </source>
</evidence>
<evidence type="ECO:0000256" key="2">
    <source>
        <dbReference type="ARBA" id="ARBA00023012"/>
    </source>
</evidence>
<evidence type="ECO:0000256" key="1">
    <source>
        <dbReference type="ARBA" id="ARBA00022553"/>
    </source>
</evidence>
<keyword evidence="1 3" id="KW-0597">Phosphoprotein</keyword>
<dbReference type="AlphaFoldDB" id="H0EJ15"/>
<dbReference type="SMART" id="SM00448">
    <property type="entry name" value="REC"/>
    <property type="match status" value="1"/>
</dbReference>
<dbReference type="GO" id="GO:0016301">
    <property type="term" value="F:kinase activity"/>
    <property type="evidence" value="ECO:0007669"/>
    <property type="project" value="UniProtKB-KW"/>
</dbReference>
<dbReference type="Proteomes" id="UP000005446">
    <property type="component" value="Unassembled WGS sequence"/>
</dbReference>
<organism evidence="6 7">
    <name type="scientific">Glarea lozoyensis (strain ATCC 74030 / MF5533)</name>
    <dbReference type="NCBI Taxonomy" id="1104152"/>
    <lineage>
        <taxon>Eukaryota</taxon>
        <taxon>Fungi</taxon>
        <taxon>Dikarya</taxon>
        <taxon>Ascomycota</taxon>
        <taxon>Pezizomycotina</taxon>
        <taxon>Leotiomycetes</taxon>
        <taxon>Helotiales</taxon>
        <taxon>Helotiaceae</taxon>
        <taxon>Glarea</taxon>
    </lineage>
</organism>
<comment type="caution">
    <text evidence="6">The sequence shown here is derived from an EMBL/GenBank/DDBJ whole genome shotgun (WGS) entry which is preliminary data.</text>
</comment>
<reference evidence="6 7" key="1">
    <citation type="journal article" date="2012" name="Eukaryot. Cell">
        <title>Genome sequence of the fungus Glarea lozoyensis: the first genome sequence of a species from the Helotiaceae family.</title>
        <authorList>
            <person name="Youssar L."/>
            <person name="Gruening B.A."/>
            <person name="Erxleben A."/>
            <person name="Guenther S."/>
            <person name="Huettel W."/>
        </authorList>
    </citation>
    <scope>NUCLEOTIDE SEQUENCE [LARGE SCALE GENOMIC DNA]</scope>
    <source>
        <strain evidence="7">ATCC 74030 / MF5533</strain>
    </source>
</reference>
<dbReference type="InterPro" id="IPR004358">
    <property type="entry name" value="Sig_transdc_His_kin-like_C"/>
</dbReference>
<evidence type="ECO:0000313" key="6">
    <source>
        <dbReference type="EMBL" id="EHL01448.1"/>
    </source>
</evidence>
<evidence type="ECO:0000313" key="7">
    <source>
        <dbReference type="Proteomes" id="UP000005446"/>
    </source>
</evidence>
<feature type="domain" description="Response regulatory" evidence="5">
    <location>
        <begin position="259"/>
        <end position="407"/>
    </location>
</feature>
<name>H0EJ15_GLAL7</name>
<dbReference type="Pfam" id="PF00072">
    <property type="entry name" value="Response_reg"/>
    <property type="match status" value="1"/>
</dbReference>
<dbReference type="PANTHER" id="PTHR45339">
    <property type="entry name" value="HYBRID SIGNAL TRANSDUCTION HISTIDINE KINASE J"/>
    <property type="match status" value="1"/>
</dbReference>
<protein>
    <submittedName>
        <fullName evidence="6">Putative Hybrid signal transduction histidine kinase K</fullName>
    </submittedName>
</protein>
<evidence type="ECO:0000256" key="3">
    <source>
        <dbReference type="PROSITE-ProRule" id="PRU00169"/>
    </source>
</evidence>
<evidence type="ECO:0000259" key="4">
    <source>
        <dbReference type="PROSITE" id="PS50109"/>
    </source>
</evidence>
<dbReference type="InParanoid" id="H0EJ15"/>
<feature type="domain" description="Histidine kinase" evidence="4">
    <location>
        <begin position="47"/>
        <end position="197"/>
    </location>
</feature>
<dbReference type="InterPro" id="IPR001789">
    <property type="entry name" value="Sig_transdc_resp-reg_receiver"/>
</dbReference>
<gene>
    <name evidence="6" type="ORF">M7I_2538</name>
</gene>
<dbReference type="OrthoDB" id="60033at2759"/>
<keyword evidence="2" id="KW-0902">Two-component regulatory system</keyword>
<accession>H0EJ15</accession>
<dbReference type="SUPFAM" id="SSF52172">
    <property type="entry name" value="CheY-like"/>
    <property type="match status" value="1"/>
</dbReference>
<dbReference type="SUPFAM" id="SSF55874">
    <property type="entry name" value="ATPase domain of HSP90 chaperone/DNA topoisomerase II/histidine kinase"/>
    <property type="match status" value="1"/>
</dbReference>
<dbReference type="InterPro" id="IPR036890">
    <property type="entry name" value="HATPase_C_sf"/>
</dbReference>
<dbReference type="InterPro" id="IPR005467">
    <property type="entry name" value="His_kinase_dom"/>
</dbReference>
<dbReference type="SMART" id="SM00387">
    <property type="entry name" value="HATPase_c"/>
    <property type="match status" value="1"/>
</dbReference>
<dbReference type="InterPro" id="IPR003594">
    <property type="entry name" value="HATPase_dom"/>
</dbReference>